<keyword evidence="5 6" id="KW-0472">Membrane</keyword>
<feature type="transmembrane region" description="Helical" evidence="6">
    <location>
        <begin position="65"/>
        <end position="88"/>
    </location>
</feature>
<sequence>MESYGFLSILPPLVAVLLAWRFKNVLASLLAGCFTGTLILFHGNPMTAVVDLIRNTIFVQAADAYNSNLLVMMVFIGGFVGVVTYSGGARAFAEKSAAWISSRAKTQVATWLAGILVFFSDSASPLLVGSVFQPICDRMRVSREKLAWLLDTTASPVCILIPFIGWGIFIQGLIQKEYAALKLADSEWDVFLQVIPFQFYALGALAMVPLVAFLGFEFSAMYRAEERTRRTGQPFWPEAKPLRPSVEFDTFQGTQPRASLILVPLFILFACIVGLLLPFGFPFQKINGSMLRTALCTGYFLGALACMAMMVGMKIKTAGEAYGMYMQGAREMMFILMILVLAWSLGSVCKAVGTAGYIVNLAKGSVPGWAVPSLLFVTGALVSFATGSSWGTFAILIPLAVPMAHGLEAPILVSIGAVLSGGLFGDHCSPISDTTILSSMGAACDHLDHVKTQLPYAVTVALASLGAYVVAGIFPHPAVLALSLGLVAVLLVVFGKIWGRRVENYTVKDLEREGA</sequence>
<proteinExistence type="predicted"/>
<protein>
    <submittedName>
        <fullName evidence="8">Na+/H+ antiporter NhaC</fullName>
    </submittedName>
</protein>
<dbReference type="OrthoDB" id="9762978at2"/>
<dbReference type="STRING" id="584708.Apau_2328"/>
<keyword evidence="3 6" id="KW-0812">Transmembrane</keyword>
<evidence type="ECO:0000313" key="9">
    <source>
        <dbReference type="Proteomes" id="UP000005096"/>
    </source>
</evidence>
<evidence type="ECO:0000256" key="4">
    <source>
        <dbReference type="ARBA" id="ARBA00022989"/>
    </source>
</evidence>
<accession>E3D062</accession>
<feature type="transmembrane region" description="Helical" evidence="6">
    <location>
        <begin position="371"/>
        <end position="397"/>
    </location>
</feature>
<dbReference type="PANTHER" id="PTHR43478">
    <property type="entry name" value="NA+/H+ ANTIPORTER-RELATED"/>
    <property type="match status" value="1"/>
</dbReference>
<evidence type="ECO:0000256" key="5">
    <source>
        <dbReference type="ARBA" id="ARBA00023136"/>
    </source>
</evidence>
<comment type="subcellular location">
    <subcellularLocation>
        <location evidence="1">Cell membrane</location>
        <topology evidence="1">Multi-pass membrane protein</topology>
    </subcellularLocation>
</comment>
<dbReference type="Proteomes" id="UP000005096">
    <property type="component" value="Chromosome"/>
</dbReference>
<dbReference type="RefSeq" id="WP_006301980.1">
    <property type="nucleotide sequence ID" value="NZ_CM001022.1"/>
</dbReference>
<dbReference type="PaxDb" id="584708-Apau_2328"/>
<evidence type="ECO:0000259" key="7">
    <source>
        <dbReference type="Pfam" id="PF03553"/>
    </source>
</evidence>
<keyword evidence="9" id="KW-1185">Reference proteome</keyword>
<evidence type="ECO:0000256" key="1">
    <source>
        <dbReference type="ARBA" id="ARBA00004651"/>
    </source>
</evidence>
<feature type="transmembrane region" description="Helical" evidence="6">
    <location>
        <begin position="108"/>
        <end position="132"/>
    </location>
</feature>
<keyword evidence="2" id="KW-1003">Cell membrane</keyword>
<feature type="transmembrane region" description="Helical" evidence="6">
    <location>
        <begin position="480"/>
        <end position="498"/>
    </location>
</feature>
<evidence type="ECO:0000313" key="8">
    <source>
        <dbReference type="EMBL" id="EFQ24735.1"/>
    </source>
</evidence>
<dbReference type="InterPro" id="IPR018461">
    <property type="entry name" value="Na/H_Antiport_NhaC-like_C"/>
</dbReference>
<feature type="domain" description="Na+/H+ antiporter NhaC-like C-terminal" evidence="7">
    <location>
        <begin position="157"/>
        <end position="473"/>
    </location>
</feature>
<feature type="transmembrane region" description="Helical" evidence="6">
    <location>
        <begin position="454"/>
        <end position="474"/>
    </location>
</feature>
<evidence type="ECO:0000256" key="6">
    <source>
        <dbReference type="SAM" id="Phobius"/>
    </source>
</evidence>
<evidence type="ECO:0000256" key="2">
    <source>
        <dbReference type="ARBA" id="ARBA00022475"/>
    </source>
</evidence>
<dbReference type="GO" id="GO:0005886">
    <property type="term" value="C:plasma membrane"/>
    <property type="evidence" value="ECO:0007669"/>
    <property type="project" value="UniProtKB-SubCell"/>
</dbReference>
<feature type="transmembrane region" description="Helical" evidence="6">
    <location>
        <begin position="29"/>
        <end position="53"/>
    </location>
</feature>
<feature type="transmembrane region" description="Helical" evidence="6">
    <location>
        <begin position="194"/>
        <end position="220"/>
    </location>
</feature>
<gene>
    <name evidence="8" type="ORF">Apau_2328</name>
</gene>
<organism evidence="8 9">
    <name type="scientific">Aminomonas paucivorans DSM 12260</name>
    <dbReference type="NCBI Taxonomy" id="584708"/>
    <lineage>
        <taxon>Bacteria</taxon>
        <taxon>Thermotogati</taxon>
        <taxon>Synergistota</taxon>
        <taxon>Synergistia</taxon>
        <taxon>Synergistales</taxon>
        <taxon>Synergistaceae</taxon>
        <taxon>Aminomonas</taxon>
    </lineage>
</organism>
<dbReference type="eggNOG" id="COG1757">
    <property type="taxonomic scope" value="Bacteria"/>
</dbReference>
<dbReference type="EMBL" id="CM001022">
    <property type="protein sequence ID" value="EFQ24735.1"/>
    <property type="molecule type" value="Genomic_DNA"/>
</dbReference>
<reference evidence="8 9" key="1">
    <citation type="journal article" date="2010" name="Stand. Genomic Sci.">
        <title>Non-contiguous finished genome sequence of Aminomonas paucivorans type strain (GLU-3).</title>
        <authorList>
            <person name="Pitluck S."/>
            <person name="Yasawong M."/>
            <person name="Held B."/>
            <person name="Lapidus A."/>
            <person name="Nolan M."/>
            <person name="Copeland A."/>
            <person name="Lucas S."/>
            <person name="Del Rio T.G."/>
            <person name="Tice H."/>
            <person name="Cheng J.F."/>
            <person name="Chertkov O."/>
            <person name="Goodwin L."/>
            <person name="Tapia R."/>
            <person name="Han C."/>
            <person name="Liolios K."/>
            <person name="Ivanova N."/>
            <person name="Mavromatis K."/>
            <person name="Ovchinnikova G."/>
            <person name="Pati A."/>
            <person name="Chen A."/>
            <person name="Palaniappan K."/>
            <person name="Land M."/>
            <person name="Hauser L."/>
            <person name="Chang Y.J."/>
            <person name="Jeffries C.D."/>
            <person name="Pukall R."/>
            <person name="Spring S."/>
            <person name="Rohde M."/>
            <person name="Sikorski J."/>
            <person name="Goker M."/>
            <person name="Woyke T."/>
            <person name="Bristow J."/>
            <person name="Eisen J.A."/>
            <person name="Markowitz V."/>
            <person name="Hugenholtz P."/>
            <person name="Kyrpides N.C."/>
            <person name="Klenk H.P."/>
        </authorList>
    </citation>
    <scope>NUCLEOTIDE SEQUENCE [LARGE SCALE GENOMIC DNA]</scope>
    <source>
        <strain evidence="8 9">DSM 12260</strain>
    </source>
</reference>
<feature type="transmembrane region" description="Helical" evidence="6">
    <location>
        <begin position="334"/>
        <end position="359"/>
    </location>
</feature>
<feature type="transmembrane region" description="Helical" evidence="6">
    <location>
        <begin position="291"/>
        <end position="313"/>
    </location>
</feature>
<evidence type="ECO:0000256" key="3">
    <source>
        <dbReference type="ARBA" id="ARBA00022692"/>
    </source>
</evidence>
<keyword evidence="4 6" id="KW-1133">Transmembrane helix</keyword>
<dbReference type="AlphaFoldDB" id="E3D062"/>
<dbReference type="HOGENOM" id="CLU_018751_2_0_0"/>
<feature type="transmembrane region" description="Helical" evidence="6">
    <location>
        <begin position="153"/>
        <end position="174"/>
    </location>
</feature>
<dbReference type="PANTHER" id="PTHR43478:SF1">
    <property type="entry name" value="NA+_H+ ANTIPORTER NHAC-LIKE C-TERMINAL DOMAIN-CONTAINING PROTEIN"/>
    <property type="match status" value="1"/>
</dbReference>
<feature type="transmembrane region" description="Helical" evidence="6">
    <location>
        <begin position="260"/>
        <end position="279"/>
    </location>
</feature>
<dbReference type="Pfam" id="PF03553">
    <property type="entry name" value="Na_H_antiporter"/>
    <property type="match status" value="1"/>
</dbReference>
<name>E3D062_9BACT</name>